<comment type="subcellular location">
    <subcellularLocation>
        <location evidence="1 7">Cell membrane</location>
        <topology evidence="1 7">Multi-pass membrane protein</topology>
    </subcellularLocation>
</comment>
<feature type="domain" description="ABC transmembrane type-1" evidence="8">
    <location>
        <begin position="68"/>
        <end position="260"/>
    </location>
</feature>
<comment type="caution">
    <text evidence="9">The sequence shown here is derived from an EMBL/GenBank/DDBJ whole genome shotgun (WGS) entry which is preliminary data.</text>
</comment>
<keyword evidence="6 7" id="KW-0472">Membrane</keyword>
<dbReference type="GO" id="GO:0055085">
    <property type="term" value="P:transmembrane transport"/>
    <property type="evidence" value="ECO:0007669"/>
    <property type="project" value="InterPro"/>
</dbReference>
<dbReference type="InterPro" id="IPR035906">
    <property type="entry name" value="MetI-like_sf"/>
</dbReference>
<dbReference type="RefSeq" id="WP_132012818.1">
    <property type="nucleotide sequence ID" value="NZ_SLUN01000003.1"/>
</dbReference>
<evidence type="ECO:0000256" key="1">
    <source>
        <dbReference type="ARBA" id="ARBA00004651"/>
    </source>
</evidence>
<name>A0A4R1S8B4_HYDET</name>
<dbReference type="PROSITE" id="PS50928">
    <property type="entry name" value="ABC_TM1"/>
    <property type="match status" value="1"/>
</dbReference>
<dbReference type="InterPro" id="IPR000515">
    <property type="entry name" value="MetI-like"/>
</dbReference>
<dbReference type="Proteomes" id="UP000295008">
    <property type="component" value="Unassembled WGS sequence"/>
</dbReference>
<dbReference type="Gene3D" id="1.10.3720.10">
    <property type="entry name" value="MetI-like"/>
    <property type="match status" value="1"/>
</dbReference>
<evidence type="ECO:0000259" key="8">
    <source>
        <dbReference type="PROSITE" id="PS50928"/>
    </source>
</evidence>
<dbReference type="EMBL" id="SLUN01000003">
    <property type="protein sequence ID" value="TCL75130.1"/>
    <property type="molecule type" value="Genomic_DNA"/>
</dbReference>
<feature type="transmembrane region" description="Helical" evidence="7">
    <location>
        <begin position="12"/>
        <end position="33"/>
    </location>
</feature>
<dbReference type="OrthoDB" id="153186at2"/>
<keyword evidence="5 7" id="KW-1133">Transmembrane helix</keyword>
<dbReference type="PANTHER" id="PTHR43744:SF8">
    <property type="entry name" value="SN-GLYCEROL-3-PHOSPHATE TRANSPORT SYSTEM PERMEASE PROTEIN UGPE"/>
    <property type="match status" value="1"/>
</dbReference>
<evidence type="ECO:0000313" key="9">
    <source>
        <dbReference type="EMBL" id="TCL75130.1"/>
    </source>
</evidence>
<evidence type="ECO:0000256" key="6">
    <source>
        <dbReference type="ARBA" id="ARBA00023136"/>
    </source>
</evidence>
<protein>
    <submittedName>
        <fullName evidence="9">Carbohydrate ABC transporter membrane protein 2 (CUT1 family)</fullName>
    </submittedName>
</protein>
<feature type="transmembrane region" description="Helical" evidence="7">
    <location>
        <begin position="137"/>
        <end position="157"/>
    </location>
</feature>
<comment type="similarity">
    <text evidence="7">Belongs to the binding-protein-dependent transport system permease family.</text>
</comment>
<proteinExistence type="inferred from homology"/>
<organism evidence="9 10">
    <name type="scientific">Hydrogenispora ethanolica</name>
    <dbReference type="NCBI Taxonomy" id="1082276"/>
    <lineage>
        <taxon>Bacteria</taxon>
        <taxon>Bacillati</taxon>
        <taxon>Bacillota</taxon>
        <taxon>Hydrogenispora</taxon>
    </lineage>
</organism>
<feature type="transmembrane region" description="Helical" evidence="7">
    <location>
        <begin position="178"/>
        <end position="203"/>
    </location>
</feature>
<accession>A0A4R1S8B4</accession>
<reference evidence="9 10" key="1">
    <citation type="submission" date="2019-03" db="EMBL/GenBank/DDBJ databases">
        <title>Genomic Encyclopedia of Type Strains, Phase IV (KMG-IV): sequencing the most valuable type-strain genomes for metagenomic binning, comparative biology and taxonomic classification.</title>
        <authorList>
            <person name="Goeker M."/>
        </authorList>
    </citation>
    <scope>NUCLEOTIDE SEQUENCE [LARGE SCALE GENOMIC DNA]</scope>
    <source>
        <strain evidence="9 10">LX-B</strain>
    </source>
</reference>
<sequence length="275" mass="30835">MLKWIRPLLKNAFAWLLSIVVLIPFAVMLVNSLKTREESYSMTLKLPAVLQFQNYLTVIEQGNVIPSFFNSFMYASLSVVLVVLTCSMAAFVISRNDTRLNRFAYFFIIMGIVLPVNYVALMKVMQVTMLNNTRLGISLLYTAMNIPISLFITCSFIGSIPKDLDEAAIIDGCGPWSLFFRIIFPLLKPVAVTVGVLCFMASWNDFMMPLYYLNNSAKWPMSLTVYSFFGASMQAQRQWNLVCADIVLTSIPVIVVYLLGQKYIVSGITAGAVKG</sequence>
<gene>
    <name evidence="9" type="ORF">EDC14_100361</name>
</gene>
<evidence type="ECO:0000256" key="5">
    <source>
        <dbReference type="ARBA" id="ARBA00022989"/>
    </source>
</evidence>
<evidence type="ECO:0000313" key="10">
    <source>
        <dbReference type="Proteomes" id="UP000295008"/>
    </source>
</evidence>
<feature type="transmembrane region" description="Helical" evidence="7">
    <location>
        <begin position="72"/>
        <end position="93"/>
    </location>
</feature>
<feature type="transmembrane region" description="Helical" evidence="7">
    <location>
        <begin position="105"/>
        <end position="125"/>
    </location>
</feature>
<evidence type="ECO:0000256" key="7">
    <source>
        <dbReference type="RuleBase" id="RU363032"/>
    </source>
</evidence>
<dbReference type="PANTHER" id="PTHR43744">
    <property type="entry name" value="ABC TRANSPORTER PERMEASE PROTEIN MG189-RELATED-RELATED"/>
    <property type="match status" value="1"/>
</dbReference>
<evidence type="ECO:0000256" key="4">
    <source>
        <dbReference type="ARBA" id="ARBA00022692"/>
    </source>
</evidence>
<keyword evidence="2 7" id="KW-0813">Transport</keyword>
<dbReference type="AlphaFoldDB" id="A0A4R1S8B4"/>
<evidence type="ECO:0000256" key="2">
    <source>
        <dbReference type="ARBA" id="ARBA00022448"/>
    </source>
</evidence>
<feature type="transmembrane region" description="Helical" evidence="7">
    <location>
        <begin position="239"/>
        <end position="259"/>
    </location>
</feature>
<dbReference type="SUPFAM" id="SSF161098">
    <property type="entry name" value="MetI-like"/>
    <property type="match status" value="1"/>
</dbReference>
<evidence type="ECO:0000256" key="3">
    <source>
        <dbReference type="ARBA" id="ARBA00022475"/>
    </source>
</evidence>
<keyword evidence="4 7" id="KW-0812">Transmembrane</keyword>
<dbReference type="GO" id="GO:0005886">
    <property type="term" value="C:plasma membrane"/>
    <property type="evidence" value="ECO:0007669"/>
    <property type="project" value="UniProtKB-SubCell"/>
</dbReference>
<dbReference type="Pfam" id="PF00528">
    <property type="entry name" value="BPD_transp_1"/>
    <property type="match status" value="1"/>
</dbReference>
<dbReference type="CDD" id="cd06261">
    <property type="entry name" value="TM_PBP2"/>
    <property type="match status" value="1"/>
</dbReference>
<keyword evidence="3" id="KW-1003">Cell membrane</keyword>
<keyword evidence="10" id="KW-1185">Reference proteome</keyword>